<organism evidence="6 7">
    <name type="scientific">Sulfidibacter corallicola</name>
    <dbReference type="NCBI Taxonomy" id="2818388"/>
    <lineage>
        <taxon>Bacteria</taxon>
        <taxon>Pseudomonadati</taxon>
        <taxon>Acidobacteriota</taxon>
        <taxon>Holophagae</taxon>
        <taxon>Acanthopleuribacterales</taxon>
        <taxon>Acanthopleuribacteraceae</taxon>
        <taxon>Sulfidibacter</taxon>
    </lineage>
</organism>
<dbReference type="InterPro" id="IPR016161">
    <property type="entry name" value="Ald_DH/histidinol_DH"/>
</dbReference>
<dbReference type="InterPro" id="IPR016160">
    <property type="entry name" value="Ald_DH_CS_CYS"/>
</dbReference>
<dbReference type="InterPro" id="IPR029510">
    <property type="entry name" value="Ald_DH_CS_GLU"/>
</dbReference>
<keyword evidence="7" id="KW-1185">Reference proteome</keyword>
<dbReference type="FunFam" id="3.40.309.10:FF:000012">
    <property type="entry name" value="Betaine aldehyde dehydrogenase"/>
    <property type="match status" value="1"/>
</dbReference>
<protein>
    <submittedName>
        <fullName evidence="6">Aldehyde dehydrogenase family protein</fullName>
    </submittedName>
</protein>
<dbReference type="KEGG" id="scor:J3U87_18365"/>
<dbReference type="Proteomes" id="UP000663929">
    <property type="component" value="Chromosome"/>
</dbReference>
<dbReference type="GO" id="GO:0016620">
    <property type="term" value="F:oxidoreductase activity, acting on the aldehyde or oxo group of donors, NAD or NADP as acceptor"/>
    <property type="evidence" value="ECO:0007669"/>
    <property type="project" value="InterPro"/>
</dbReference>
<dbReference type="EMBL" id="CP071793">
    <property type="protein sequence ID" value="QTD47560.1"/>
    <property type="molecule type" value="Genomic_DNA"/>
</dbReference>
<dbReference type="SUPFAM" id="SSF53720">
    <property type="entry name" value="ALDH-like"/>
    <property type="match status" value="1"/>
</dbReference>
<dbReference type="PROSITE" id="PS00687">
    <property type="entry name" value="ALDEHYDE_DEHYDR_GLU"/>
    <property type="match status" value="1"/>
</dbReference>
<evidence type="ECO:0000313" key="6">
    <source>
        <dbReference type="EMBL" id="QTD47560.1"/>
    </source>
</evidence>
<reference evidence="6" key="1">
    <citation type="submission" date="2021-03" db="EMBL/GenBank/DDBJ databases">
        <title>Acanthopleuribacteraceae sp. M133.</title>
        <authorList>
            <person name="Wang G."/>
        </authorList>
    </citation>
    <scope>NUCLEOTIDE SEQUENCE</scope>
    <source>
        <strain evidence="6">M133</strain>
    </source>
</reference>
<comment type="similarity">
    <text evidence="1 4">Belongs to the aldehyde dehydrogenase family.</text>
</comment>
<dbReference type="Pfam" id="PF00171">
    <property type="entry name" value="Aldedh"/>
    <property type="match status" value="1"/>
</dbReference>
<dbReference type="FunFam" id="3.40.605.10:FF:000007">
    <property type="entry name" value="NAD/NADP-dependent betaine aldehyde dehydrogenase"/>
    <property type="match status" value="1"/>
</dbReference>
<dbReference type="PANTHER" id="PTHR11699">
    <property type="entry name" value="ALDEHYDE DEHYDROGENASE-RELATED"/>
    <property type="match status" value="1"/>
</dbReference>
<evidence type="ECO:0000313" key="7">
    <source>
        <dbReference type="Proteomes" id="UP000663929"/>
    </source>
</evidence>
<dbReference type="InterPro" id="IPR016163">
    <property type="entry name" value="Ald_DH_C"/>
</dbReference>
<evidence type="ECO:0000259" key="5">
    <source>
        <dbReference type="Pfam" id="PF00171"/>
    </source>
</evidence>
<feature type="domain" description="Aldehyde dehydrogenase" evidence="5">
    <location>
        <begin position="11"/>
        <end position="471"/>
    </location>
</feature>
<dbReference type="AlphaFoldDB" id="A0A8A4TDB5"/>
<dbReference type="Gene3D" id="3.40.605.10">
    <property type="entry name" value="Aldehyde Dehydrogenase, Chain A, domain 1"/>
    <property type="match status" value="1"/>
</dbReference>
<accession>A0A8A4TDB5</accession>
<dbReference type="RefSeq" id="WP_237377229.1">
    <property type="nucleotide sequence ID" value="NZ_CP071793.1"/>
</dbReference>
<evidence type="ECO:0000256" key="2">
    <source>
        <dbReference type="ARBA" id="ARBA00023002"/>
    </source>
</evidence>
<gene>
    <name evidence="6" type="ORF">J3U87_18365</name>
</gene>
<name>A0A8A4TDB5_SULCO</name>
<evidence type="ECO:0000256" key="1">
    <source>
        <dbReference type="ARBA" id="ARBA00009986"/>
    </source>
</evidence>
<evidence type="ECO:0000256" key="3">
    <source>
        <dbReference type="PROSITE-ProRule" id="PRU10007"/>
    </source>
</evidence>
<keyword evidence="2 4" id="KW-0560">Oxidoreductase</keyword>
<dbReference type="PROSITE" id="PS00070">
    <property type="entry name" value="ALDEHYDE_DEHYDR_CYS"/>
    <property type="match status" value="1"/>
</dbReference>
<dbReference type="InterPro" id="IPR016162">
    <property type="entry name" value="Ald_DH_N"/>
</dbReference>
<dbReference type="InterPro" id="IPR015590">
    <property type="entry name" value="Aldehyde_DH_dom"/>
</dbReference>
<feature type="active site" evidence="3">
    <location>
        <position position="245"/>
    </location>
</feature>
<proteinExistence type="inferred from homology"/>
<dbReference type="CDD" id="cd07097">
    <property type="entry name" value="ALDH_KGSADH-YcbD"/>
    <property type="match status" value="1"/>
</dbReference>
<evidence type="ECO:0000256" key="4">
    <source>
        <dbReference type="RuleBase" id="RU003345"/>
    </source>
</evidence>
<sequence length="476" mass="51338">MKANYIDGAWKASDQSIENINPSDISDVVDRYARAEKRDTEAAVEAAVKAFPTWSRKTPQQRADALDFIGSEIIARKQELGDLLAREEGKTLPEAIGEVNRAGQIFKFFAGEALRMAGDLVDSIRPGVAVEVTREPLGVVGIITPWNFPIAIPAWKIAPALAFGNTVVFKPAELTPGSAWALAEIISRADLPHGTFNLVMGRGSVIGNAIVEDSRVNAVTFTGSVDTGRRIAATCVGRMAKFQLEMGGKNPLVVLDDADLDTAVNIAVNGAYFSTGQRCTASSRLIVTEGIHDRFVNAVTERLAKLVVGDAREAGTQMGPVVDGRQLNSVREYIEIGQSEGAKLVYGGDRLQLAREGYYLAPALFTETTADMRINREEIFGPVASVIRVADYEQALEEANRTGFGLSSGICTTSLKHALHFKRHAEAGMIMVNLPTAGVDYHVPFGGRKDSSYGPREQGPAAIEFYTTVKTTYLAG</sequence>
<dbReference type="Gene3D" id="3.40.309.10">
    <property type="entry name" value="Aldehyde Dehydrogenase, Chain A, domain 2"/>
    <property type="match status" value="1"/>
</dbReference>